<dbReference type="STRING" id="94130.A0A2Z6S0V2"/>
<keyword evidence="2" id="KW-1185">Reference proteome</keyword>
<name>A0A2Z6S0V2_9GLOM</name>
<dbReference type="AlphaFoldDB" id="A0A2Z6S0V2"/>
<evidence type="ECO:0000313" key="2">
    <source>
        <dbReference type="Proteomes" id="UP000247702"/>
    </source>
</evidence>
<sequence>MHYHYNYFKYYYLYYQLLKYSWVAISSFHDDTIAIIFLPVSDSYTGLYWLYDSSLEVDSEPTIKHYNVDLNLLSPVQTYITSCDNTLCTANTSTSGTLCTFQATVEHLFPILTTKQFLTQKVKQTKLINYNIFNLFDIAKQKFYSSQRVFYNNPNQYIFEFYTDGSLIDIGSEQCSVSCAFAHLNDEFDIPNVEFSTTIDKWPSAYRGKLLAVVLALIVVPHHSKQNQLIPTMINLLRSNVLPLWNNIMIENHLRKFIRSISRYKGMESFINLHRNMKYQKLEVDWTSTFYCLSNDIKNNETSLSSSKIKSHKVHLLLEEIPTIEQMKKSFLEIYDGWLCPSLYRNVLLNYWFFGPWIHKNDIPDVITISTLDIWDLDYNPDKFTLIDLIKGIVPLTLYQKINSWMSKNDTLKILSQLRQFIFEQVFVEIWIPRCTHLKEFEFSLGLTKKKKLTFKNYRSLVNNNNSRNNIEYSFDALDSIKNYIYFGKNIIEYYTNYSS</sequence>
<reference evidence="1 2" key="1">
    <citation type="submission" date="2017-11" db="EMBL/GenBank/DDBJ databases">
        <title>The genome of Rhizophagus clarus HR1 reveals common genetic basis of auxotrophy among arbuscular mycorrhizal fungi.</title>
        <authorList>
            <person name="Kobayashi Y."/>
        </authorList>
    </citation>
    <scope>NUCLEOTIDE SEQUENCE [LARGE SCALE GENOMIC DNA]</scope>
    <source>
        <strain evidence="1 2">HR1</strain>
    </source>
</reference>
<gene>
    <name evidence="1" type="ORF">RclHR1_03050017</name>
</gene>
<dbReference type="Proteomes" id="UP000247702">
    <property type="component" value="Unassembled WGS sequence"/>
</dbReference>
<protein>
    <submittedName>
        <fullName evidence="1">Uncharacterized protein</fullName>
    </submittedName>
</protein>
<dbReference type="EMBL" id="BEXD01002280">
    <property type="protein sequence ID" value="GBB97728.1"/>
    <property type="molecule type" value="Genomic_DNA"/>
</dbReference>
<proteinExistence type="predicted"/>
<comment type="caution">
    <text evidence="1">The sequence shown here is derived from an EMBL/GenBank/DDBJ whole genome shotgun (WGS) entry which is preliminary data.</text>
</comment>
<organism evidence="1 2">
    <name type="scientific">Rhizophagus clarus</name>
    <dbReference type="NCBI Taxonomy" id="94130"/>
    <lineage>
        <taxon>Eukaryota</taxon>
        <taxon>Fungi</taxon>
        <taxon>Fungi incertae sedis</taxon>
        <taxon>Mucoromycota</taxon>
        <taxon>Glomeromycotina</taxon>
        <taxon>Glomeromycetes</taxon>
        <taxon>Glomerales</taxon>
        <taxon>Glomeraceae</taxon>
        <taxon>Rhizophagus</taxon>
    </lineage>
</organism>
<accession>A0A2Z6S0V2</accession>
<evidence type="ECO:0000313" key="1">
    <source>
        <dbReference type="EMBL" id="GBB97728.1"/>
    </source>
</evidence>